<gene>
    <name evidence="10" type="ORF">FBY41_3954</name>
</gene>
<evidence type="ECO:0000313" key="11">
    <source>
        <dbReference type="Proteomes" id="UP000316747"/>
    </source>
</evidence>
<evidence type="ECO:0000256" key="2">
    <source>
        <dbReference type="ARBA" id="ARBA00008017"/>
    </source>
</evidence>
<evidence type="ECO:0000256" key="7">
    <source>
        <dbReference type="SAM" id="Phobius"/>
    </source>
</evidence>
<keyword evidence="6 7" id="KW-0472">Membrane</keyword>
<dbReference type="PANTHER" id="PTHR30460">
    <property type="entry name" value="MODERATE CONDUCTANCE MECHANOSENSITIVE CHANNEL YBIO"/>
    <property type="match status" value="1"/>
</dbReference>
<organism evidence="10 11">
    <name type="scientific">Humibacillus xanthopallidus</name>
    <dbReference type="NCBI Taxonomy" id="412689"/>
    <lineage>
        <taxon>Bacteria</taxon>
        <taxon>Bacillati</taxon>
        <taxon>Actinomycetota</taxon>
        <taxon>Actinomycetes</taxon>
        <taxon>Micrococcales</taxon>
        <taxon>Intrasporangiaceae</taxon>
        <taxon>Humibacillus</taxon>
    </lineage>
</organism>
<dbReference type="GO" id="GO:0005886">
    <property type="term" value="C:plasma membrane"/>
    <property type="evidence" value="ECO:0007669"/>
    <property type="project" value="UniProtKB-SubCell"/>
</dbReference>
<feature type="transmembrane region" description="Helical" evidence="7">
    <location>
        <begin position="125"/>
        <end position="149"/>
    </location>
</feature>
<evidence type="ECO:0000259" key="8">
    <source>
        <dbReference type="Pfam" id="PF00924"/>
    </source>
</evidence>
<evidence type="ECO:0000256" key="3">
    <source>
        <dbReference type="ARBA" id="ARBA00022475"/>
    </source>
</evidence>
<dbReference type="Pfam" id="PF21082">
    <property type="entry name" value="MS_channel_3rd"/>
    <property type="match status" value="1"/>
</dbReference>
<comment type="caution">
    <text evidence="10">The sequence shown here is derived from an EMBL/GenBank/DDBJ whole genome shotgun (WGS) entry which is preliminary data.</text>
</comment>
<sequence>MILHLATTLSVLAAPAATTPPPTPAPTPWGEDPVQTVSATVTSLSTVTWDEFTAWLVGTPLLIIVTLVVGFLARLLLHRVIDRVVATATSRRAERLAAIPGAGLALQAVGVAQTRHVQRTQTMGALLKSISTFVVGGITALTVLSLVGIPLGPMLASASVGGVALAFGAQSLVKDFLSGIFMIIEDQYGVGDVIDTGEVIGTVENVSLRVTQLRDANGMTWYVRNGEIVRVGNRTQGWSTALVDVAIAYDEDVEKATAVIRDVVEVMDEDEAWKGILLEQPNVVGVESISAGAITIRIVAKTVANEQFGVQREMRERIKRAFDAAGVRSPQPVMPPYGGAAPQGTAP</sequence>
<name>A0A543HJS1_9MICO</name>
<dbReference type="Proteomes" id="UP000316747">
    <property type="component" value="Unassembled WGS sequence"/>
</dbReference>
<dbReference type="SUPFAM" id="SSF82861">
    <property type="entry name" value="Mechanosensitive channel protein MscS (YggB), transmembrane region"/>
    <property type="match status" value="1"/>
</dbReference>
<dbReference type="InterPro" id="IPR006685">
    <property type="entry name" value="MscS_channel_2nd"/>
</dbReference>
<evidence type="ECO:0000256" key="5">
    <source>
        <dbReference type="ARBA" id="ARBA00022989"/>
    </source>
</evidence>
<keyword evidence="4 7" id="KW-0812">Transmembrane</keyword>
<feature type="domain" description="Mechanosensitive ion channel MscS" evidence="8">
    <location>
        <begin position="172"/>
        <end position="233"/>
    </location>
</feature>
<dbReference type="InterPro" id="IPR023408">
    <property type="entry name" value="MscS_beta-dom_sf"/>
</dbReference>
<evidence type="ECO:0000259" key="9">
    <source>
        <dbReference type="Pfam" id="PF21082"/>
    </source>
</evidence>
<proteinExistence type="inferred from homology"/>
<evidence type="ECO:0000313" key="10">
    <source>
        <dbReference type="EMBL" id="TQM58583.1"/>
    </source>
</evidence>
<dbReference type="Pfam" id="PF00924">
    <property type="entry name" value="MS_channel_2nd"/>
    <property type="match status" value="1"/>
</dbReference>
<protein>
    <submittedName>
        <fullName evidence="10">Small conductance mechanosensitive channel</fullName>
    </submittedName>
</protein>
<dbReference type="InterPro" id="IPR010920">
    <property type="entry name" value="LSM_dom_sf"/>
</dbReference>
<dbReference type="Gene3D" id="2.30.30.60">
    <property type="match status" value="1"/>
</dbReference>
<dbReference type="EMBL" id="VFPM01000003">
    <property type="protein sequence ID" value="TQM58583.1"/>
    <property type="molecule type" value="Genomic_DNA"/>
</dbReference>
<dbReference type="Gene3D" id="3.30.70.100">
    <property type="match status" value="1"/>
</dbReference>
<dbReference type="AlphaFoldDB" id="A0A543HJS1"/>
<dbReference type="Gene3D" id="1.10.287.1260">
    <property type="match status" value="1"/>
</dbReference>
<dbReference type="InterPro" id="IPR011014">
    <property type="entry name" value="MscS_channel_TM-2"/>
</dbReference>
<dbReference type="InterPro" id="IPR045276">
    <property type="entry name" value="YbiO_bact"/>
</dbReference>
<dbReference type="FunFam" id="3.30.70.100:FF:000018">
    <property type="entry name" value="MscS mechanosensitive ion channel"/>
    <property type="match status" value="1"/>
</dbReference>
<dbReference type="FunFam" id="2.30.30.60:FF:000001">
    <property type="entry name" value="MscS Mechanosensitive ion channel"/>
    <property type="match status" value="1"/>
</dbReference>
<reference evidence="10 11" key="1">
    <citation type="submission" date="2019-06" db="EMBL/GenBank/DDBJ databases">
        <title>Genome sequencing of plant associated microbes to promote plant fitness in Sorghum bicolor and Oryza sativa.</title>
        <authorList>
            <person name="Coleman-Derr D."/>
        </authorList>
    </citation>
    <scope>NUCLEOTIDE SEQUENCE [LARGE SCALE GENOMIC DNA]</scope>
    <source>
        <strain evidence="10 11">KV-663</strain>
    </source>
</reference>
<feature type="domain" description="Mechanosensitive ion channel MscS C-terminal" evidence="9">
    <location>
        <begin position="243"/>
        <end position="328"/>
    </location>
</feature>
<dbReference type="GO" id="GO:0008381">
    <property type="term" value="F:mechanosensitive monoatomic ion channel activity"/>
    <property type="evidence" value="ECO:0007669"/>
    <property type="project" value="InterPro"/>
</dbReference>
<accession>A0A543HJS1</accession>
<dbReference type="SUPFAM" id="SSF82689">
    <property type="entry name" value="Mechanosensitive channel protein MscS (YggB), C-terminal domain"/>
    <property type="match status" value="1"/>
</dbReference>
<keyword evidence="11" id="KW-1185">Reference proteome</keyword>
<evidence type="ECO:0000256" key="1">
    <source>
        <dbReference type="ARBA" id="ARBA00004651"/>
    </source>
</evidence>
<dbReference type="PANTHER" id="PTHR30460:SF0">
    <property type="entry name" value="MODERATE CONDUCTANCE MECHANOSENSITIVE CHANNEL YBIO"/>
    <property type="match status" value="1"/>
</dbReference>
<comment type="similarity">
    <text evidence="2">Belongs to the MscS (TC 1.A.23) family.</text>
</comment>
<dbReference type="InterPro" id="IPR049278">
    <property type="entry name" value="MS_channel_C"/>
</dbReference>
<comment type="subcellular location">
    <subcellularLocation>
        <location evidence="1">Cell membrane</location>
        <topology evidence="1">Multi-pass membrane protein</topology>
    </subcellularLocation>
</comment>
<dbReference type="InterPro" id="IPR011066">
    <property type="entry name" value="MscS_channel_C_sf"/>
</dbReference>
<keyword evidence="3" id="KW-1003">Cell membrane</keyword>
<feature type="transmembrane region" description="Helical" evidence="7">
    <location>
        <begin position="52"/>
        <end position="73"/>
    </location>
</feature>
<keyword evidence="5 7" id="KW-1133">Transmembrane helix</keyword>
<evidence type="ECO:0000256" key="6">
    <source>
        <dbReference type="ARBA" id="ARBA00023136"/>
    </source>
</evidence>
<dbReference type="SUPFAM" id="SSF50182">
    <property type="entry name" value="Sm-like ribonucleoproteins"/>
    <property type="match status" value="1"/>
</dbReference>
<evidence type="ECO:0000256" key="4">
    <source>
        <dbReference type="ARBA" id="ARBA00022692"/>
    </source>
</evidence>